<keyword evidence="2" id="KW-1185">Reference proteome</keyword>
<accession>A0ABW5RVC0</accession>
<proteinExistence type="predicted"/>
<organism evidence="1 2">
    <name type="scientific">Bacillus seohaeanensis</name>
    <dbReference type="NCBI Taxonomy" id="284580"/>
    <lineage>
        <taxon>Bacteria</taxon>
        <taxon>Bacillati</taxon>
        <taxon>Bacillota</taxon>
        <taxon>Bacilli</taxon>
        <taxon>Bacillales</taxon>
        <taxon>Bacillaceae</taxon>
        <taxon>Bacillus</taxon>
    </lineage>
</organism>
<evidence type="ECO:0000313" key="1">
    <source>
        <dbReference type="EMBL" id="MFD2682613.1"/>
    </source>
</evidence>
<name>A0ABW5RVC0_9BACI</name>
<dbReference type="RefSeq" id="WP_377937260.1">
    <property type="nucleotide sequence ID" value="NZ_JBHUMF010000031.1"/>
</dbReference>
<reference evidence="2" key="1">
    <citation type="journal article" date="2019" name="Int. J. Syst. Evol. Microbiol.">
        <title>The Global Catalogue of Microorganisms (GCM) 10K type strain sequencing project: providing services to taxonomists for standard genome sequencing and annotation.</title>
        <authorList>
            <consortium name="The Broad Institute Genomics Platform"/>
            <consortium name="The Broad Institute Genome Sequencing Center for Infectious Disease"/>
            <person name="Wu L."/>
            <person name="Ma J."/>
        </authorList>
    </citation>
    <scope>NUCLEOTIDE SEQUENCE [LARGE SCALE GENOMIC DNA]</scope>
    <source>
        <strain evidence="2">KCTC 3913</strain>
    </source>
</reference>
<protein>
    <submittedName>
        <fullName evidence="1">Uncharacterized protein</fullName>
    </submittedName>
</protein>
<dbReference type="EMBL" id="JBHUMF010000031">
    <property type="protein sequence ID" value="MFD2682613.1"/>
    <property type="molecule type" value="Genomic_DNA"/>
</dbReference>
<evidence type="ECO:0000313" key="2">
    <source>
        <dbReference type="Proteomes" id="UP001597506"/>
    </source>
</evidence>
<dbReference type="Proteomes" id="UP001597506">
    <property type="component" value="Unassembled WGS sequence"/>
</dbReference>
<comment type="caution">
    <text evidence="1">The sequence shown here is derived from an EMBL/GenBank/DDBJ whole genome shotgun (WGS) entry which is preliminary data.</text>
</comment>
<gene>
    <name evidence="1" type="ORF">ACFSUL_17885</name>
</gene>
<sequence length="261" mass="30490">MNLMKLEMMNGTERVAEALQMRGLFVEVKNDLIVLTEENTKVDIEKVRELLIRLNIPTLWTMDNKFQVLVNRLPIAMMKRIMNVRGQEFPVNMEGYHYRWRVFAQRRFGIKVNALELDPQVAMMVKILNVAGITTLAGCNGHHRYAPNFQLSGVFQGAWFEVIQEKYLKSCDLHYKWSVHYGNQSGSSLLAENEHTSRWDMNNIYQDTVQMATILKKHANEIRDLKKKTFKRDGEMKEIAKRFAEEKDYTGLVAWMKKLVG</sequence>